<dbReference type="AlphaFoldDB" id="A0A345HRY5"/>
<feature type="domain" description="RNA polymerase sigma-70" evidence="7">
    <location>
        <begin position="299"/>
        <end position="325"/>
    </location>
</feature>
<dbReference type="Gene3D" id="1.10.601.10">
    <property type="entry name" value="RNA Polymerase Primary Sigma Factor"/>
    <property type="match status" value="2"/>
</dbReference>
<dbReference type="CDD" id="cd06171">
    <property type="entry name" value="Sigma70_r4"/>
    <property type="match status" value="1"/>
</dbReference>
<reference evidence="9" key="1">
    <citation type="submission" date="2018-07" db="EMBL/GenBank/DDBJ databases">
        <authorList>
            <person name="Zhao J."/>
        </authorList>
    </citation>
    <scope>NUCLEOTIDE SEQUENCE [LARGE SCALE GENOMIC DNA]</scope>
    <source>
        <strain evidence="9">GSSD-12</strain>
    </source>
</reference>
<dbReference type="NCBIfam" id="TIGR02937">
    <property type="entry name" value="sigma70-ECF"/>
    <property type="match status" value="1"/>
</dbReference>
<evidence type="ECO:0000313" key="9">
    <source>
        <dbReference type="Proteomes" id="UP000253868"/>
    </source>
</evidence>
<accession>A0A345HRY5</accession>
<dbReference type="SUPFAM" id="SSF88659">
    <property type="entry name" value="Sigma3 and sigma4 domains of RNA polymerase sigma factors"/>
    <property type="match status" value="2"/>
</dbReference>
<feature type="region of interest" description="Disordered" evidence="6">
    <location>
        <begin position="1"/>
        <end position="35"/>
    </location>
</feature>
<comment type="similarity">
    <text evidence="1">Belongs to the sigma-70 factor family.</text>
</comment>
<keyword evidence="9" id="KW-1185">Reference proteome</keyword>
<dbReference type="InterPro" id="IPR013324">
    <property type="entry name" value="RNA_pol_sigma_r3/r4-like"/>
</dbReference>
<evidence type="ECO:0000256" key="4">
    <source>
        <dbReference type="ARBA" id="ARBA00023125"/>
    </source>
</evidence>
<dbReference type="Pfam" id="PF00140">
    <property type="entry name" value="Sigma70_r1_2"/>
    <property type="match status" value="1"/>
</dbReference>
<evidence type="ECO:0000256" key="3">
    <source>
        <dbReference type="ARBA" id="ARBA00023082"/>
    </source>
</evidence>
<evidence type="ECO:0000256" key="6">
    <source>
        <dbReference type="SAM" id="MobiDB-lite"/>
    </source>
</evidence>
<dbReference type="Pfam" id="PF04542">
    <property type="entry name" value="Sigma70_r2"/>
    <property type="match status" value="1"/>
</dbReference>
<dbReference type="Pfam" id="PF04539">
    <property type="entry name" value="Sigma70_r3"/>
    <property type="match status" value="1"/>
</dbReference>
<name>A0A345HRY5_9ACTN</name>
<dbReference type="InterPro" id="IPR014284">
    <property type="entry name" value="RNA_pol_sigma-70_dom"/>
</dbReference>
<keyword evidence="2" id="KW-0805">Transcription regulation</keyword>
<proteinExistence type="inferred from homology"/>
<dbReference type="GO" id="GO:0016987">
    <property type="term" value="F:sigma factor activity"/>
    <property type="evidence" value="ECO:0007669"/>
    <property type="project" value="UniProtKB-KW"/>
</dbReference>
<dbReference type="Pfam" id="PF04545">
    <property type="entry name" value="Sigma70_r4"/>
    <property type="match status" value="1"/>
</dbReference>
<dbReference type="InterPro" id="IPR007627">
    <property type="entry name" value="RNA_pol_sigma70_r2"/>
</dbReference>
<dbReference type="KEGG" id="spad:DVK44_19415"/>
<evidence type="ECO:0000256" key="5">
    <source>
        <dbReference type="ARBA" id="ARBA00023163"/>
    </source>
</evidence>
<dbReference type="InterPro" id="IPR050239">
    <property type="entry name" value="Sigma-70_RNA_pol_init_factors"/>
</dbReference>
<dbReference type="PANTHER" id="PTHR30603:SF59">
    <property type="entry name" value="RNA POLYMERASE PRINCIPAL SIGMA FACTOR HRDA"/>
    <property type="match status" value="1"/>
</dbReference>
<dbReference type="PROSITE" id="PS00716">
    <property type="entry name" value="SIGMA70_2"/>
    <property type="match status" value="1"/>
</dbReference>
<evidence type="ECO:0000313" key="8">
    <source>
        <dbReference type="EMBL" id="AXG79459.1"/>
    </source>
</evidence>
<organism evidence="8 9">
    <name type="scientific">Streptomyces paludis</name>
    <dbReference type="NCBI Taxonomy" id="2282738"/>
    <lineage>
        <taxon>Bacteria</taxon>
        <taxon>Bacillati</taxon>
        <taxon>Actinomycetota</taxon>
        <taxon>Actinomycetes</taxon>
        <taxon>Kitasatosporales</taxon>
        <taxon>Streptomycetaceae</taxon>
        <taxon>Streptomyces</taxon>
    </lineage>
</organism>
<dbReference type="InterPro" id="IPR007624">
    <property type="entry name" value="RNA_pol_sigma70_r3"/>
</dbReference>
<dbReference type="PRINTS" id="PR00046">
    <property type="entry name" value="SIGMA70FCT"/>
</dbReference>
<evidence type="ECO:0000259" key="7">
    <source>
        <dbReference type="PROSITE" id="PS00716"/>
    </source>
</evidence>
<dbReference type="InterPro" id="IPR036388">
    <property type="entry name" value="WH-like_DNA-bd_sf"/>
</dbReference>
<evidence type="ECO:0000256" key="2">
    <source>
        <dbReference type="ARBA" id="ARBA00023015"/>
    </source>
</evidence>
<dbReference type="InterPro" id="IPR013325">
    <property type="entry name" value="RNA_pol_sigma_r2"/>
</dbReference>
<dbReference type="Proteomes" id="UP000253868">
    <property type="component" value="Chromosome"/>
</dbReference>
<evidence type="ECO:0000256" key="1">
    <source>
        <dbReference type="ARBA" id="ARBA00007788"/>
    </source>
</evidence>
<dbReference type="GO" id="GO:0003677">
    <property type="term" value="F:DNA binding"/>
    <property type="evidence" value="ECO:0007669"/>
    <property type="project" value="UniProtKB-KW"/>
</dbReference>
<keyword evidence="3" id="KW-0731">Sigma factor</keyword>
<dbReference type="GO" id="GO:0006352">
    <property type="term" value="P:DNA-templated transcription initiation"/>
    <property type="evidence" value="ECO:0007669"/>
    <property type="project" value="InterPro"/>
</dbReference>
<gene>
    <name evidence="8" type="ORF">DVK44_19415</name>
</gene>
<protein>
    <submittedName>
        <fullName evidence="8">RNA polymerase sigma factor</fullName>
    </submittedName>
</protein>
<dbReference type="InterPro" id="IPR007630">
    <property type="entry name" value="RNA_pol_sigma70_r4"/>
</dbReference>
<dbReference type="Gene3D" id="1.10.10.10">
    <property type="entry name" value="Winged helix-like DNA-binding domain superfamily/Winged helix DNA-binding domain"/>
    <property type="match status" value="2"/>
</dbReference>
<keyword evidence="4" id="KW-0238">DNA-binding</keyword>
<dbReference type="InterPro" id="IPR000943">
    <property type="entry name" value="RNA_pol_sigma70"/>
</dbReference>
<dbReference type="EMBL" id="CP031194">
    <property type="protein sequence ID" value="AXG79459.1"/>
    <property type="molecule type" value="Genomic_DNA"/>
</dbReference>
<dbReference type="PANTHER" id="PTHR30603">
    <property type="entry name" value="RNA POLYMERASE SIGMA FACTOR RPO"/>
    <property type="match status" value="1"/>
</dbReference>
<dbReference type="OrthoDB" id="9809557at2"/>
<dbReference type="InterPro" id="IPR009042">
    <property type="entry name" value="RNA_pol_sigma70_r1_2"/>
</dbReference>
<sequence length="341" mass="38067">MTASTREQAPEDVEPESDEPGSDEPAPSLTTSGGSADQVRDYLKLIARVRLLDAEQEVELAKRIEAGLYAAKLLEEAEERPEHLNASFRRELELLAQDGDRAKNHLVEANLRLVVSIAKRYTGRGLLFLDLIQEGNTGLIRAVEKFDYTKGFKFSTYATWWIRQAISRALADQGRTIRVPVHMTEIINRVARTRREMMQDLGTEPAPEDLAEKTGVPVEKLVELVGYTKEPVSLHTALGDDGHAEFGDLIEDSDAPSPVDSVTFLLLQEAIRTLLAGMTPREAGIISLRYGLTGLRAQTLEEIGTVYGVTRERIRQIESKTMSKLRHPSRSQALRDFLDTM</sequence>
<feature type="compositionally biased region" description="Acidic residues" evidence="6">
    <location>
        <begin position="10"/>
        <end position="22"/>
    </location>
</feature>
<dbReference type="SUPFAM" id="SSF88946">
    <property type="entry name" value="Sigma2 domain of RNA polymerase sigma factors"/>
    <property type="match status" value="1"/>
</dbReference>
<dbReference type="FunFam" id="1.10.601.10:FF:000001">
    <property type="entry name" value="RNA polymerase sigma factor SigA"/>
    <property type="match status" value="1"/>
</dbReference>
<keyword evidence="5" id="KW-0804">Transcription</keyword>